<feature type="transmembrane region" description="Helical" evidence="1">
    <location>
        <begin position="101"/>
        <end position="120"/>
    </location>
</feature>
<dbReference type="Proteomes" id="UP000251088">
    <property type="component" value="Unassembled WGS sequence"/>
</dbReference>
<organism evidence="2 3">
    <name type="scientific">Klebsiella pneumoniae</name>
    <dbReference type="NCBI Taxonomy" id="573"/>
    <lineage>
        <taxon>Bacteria</taxon>
        <taxon>Pseudomonadati</taxon>
        <taxon>Pseudomonadota</taxon>
        <taxon>Gammaproteobacteria</taxon>
        <taxon>Enterobacterales</taxon>
        <taxon>Enterobacteriaceae</taxon>
        <taxon>Klebsiella/Raoultella group</taxon>
        <taxon>Klebsiella</taxon>
        <taxon>Klebsiella pneumoniae complex</taxon>
    </lineage>
</organism>
<dbReference type="GO" id="GO:0016020">
    <property type="term" value="C:membrane"/>
    <property type="evidence" value="ECO:0007669"/>
    <property type="project" value="InterPro"/>
</dbReference>
<reference evidence="2 3" key="1">
    <citation type="submission" date="2018-06" db="EMBL/GenBank/DDBJ databases">
        <authorList>
            <consortium name="Pathogen Informatics"/>
            <person name="Doyle S."/>
        </authorList>
    </citation>
    <scope>NUCLEOTIDE SEQUENCE [LARGE SCALE GENOMIC DNA]</scope>
    <source>
        <strain evidence="2 3">NCTC9128</strain>
    </source>
</reference>
<keyword evidence="1" id="KW-1133">Transmembrane helix</keyword>
<gene>
    <name evidence="2" type="primary">ybjM</name>
    <name evidence="2" type="ORF">NCTC9128_04873</name>
</gene>
<feature type="transmembrane region" description="Helical" evidence="1">
    <location>
        <begin position="6"/>
        <end position="28"/>
    </location>
</feature>
<dbReference type="AlphaFoldDB" id="A0A2X3EQM8"/>
<accession>A0A2X3EQM8</accession>
<dbReference type="InterPro" id="IPR020368">
    <property type="entry name" value="Uncharacterised_YbjM"/>
</dbReference>
<proteinExistence type="predicted"/>
<keyword evidence="1" id="KW-0812">Transmembrane</keyword>
<keyword evidence="1" id="KW-0472">Membrane</keyword>
<dbReference type="Pfam" id="PF11045">
    <property type="entry name" value="YbjM"/>
    <property type="match status" value="1"/>
</dbReference>
<feature type="transmembrane region" description="Helical" evidence="1">
    <location>
        <begin position="40"/>
        <end position="60"/>
    </location>
</feature>
<name>A0A2X3EQM8_KLEPN</name>
<dbReference type="EMBL" id="UAWN01000013">
    <property type="protein sequence ID" value="SQC38731.1"/>
    <property type="molecule type" value="Genomic_DNA"/>
</dbReference>
<evidence type="ECO:0000313" key="2">
    <source>
        <dbReference type="EMBL" id="SQC38731.1"/>
    </source>
</evidence>
<protein>
    <submittedName>
        <fullName evidence="2">Inner membrane protein</fullName>
    </submittedName>
</protein>
<evidence type="ECO:0000313" key="3">
    <source>
        <dbReference type="Proteomes" id="UP000251088"/>
    </source>
</evidence>
<sequence>MKSERSWAGIICGFVLFIVVCLSLLLHMKGAFRASGNPELGLLFFLLPGAAASCLSLRTAGAASFARRDTGGAGLHGDDAAVLRDPPDVLAGDGVGVERRVLVRAWALCFLFICAWLDTWRSHSSSK</sequence>
<evidence type="ECO:0000256" key="1">
    <source>
        <dbReference type="SAM" id="Phobius"/>
    </source>
</evidence>